<name>F4N800_YEREN</name>
<gene>
    <name evidence="1" type="ORF">YEW_FU24400</name>
</gene>
<accession>F4N800</accession>
<sequence length="47" mass="5084">MNLTLTVIALKSVSAGASKAVLAAVFGTIWGHIYWIKRCNYLVCQTA</sequence>
<organism evidence="1">
    <name type="scientific">Yersinia enterocolitica W22703</name>
    <dbReference type="NCBI Taxonomy" id="913028"/>
    <lineage>
        <taxon>Bacteria</taxon>
        <taxon>Pseudomonadati</taxon>
        <taxon>Pseudomonadota</taxon>
        <taxon>Gammaproteobacteria</taxon>
        <taxon>Enterobacterales</taxon>
        <taxon>Yersiniaceae</taxon>
        <taxon>Yersinia</taxon>
    </lineage>
</organism>
<protein>
    <submittedName>
        <fullName evidence="1">Uncharacterized protein</fullName>
    </submittedName>
</protein>
<proteinExistence type="predicted"/>
<dbReference type="EMBL" id="FR718783">
    <property type="protein sequence ID" value="CBX74208.1"/>
    <property type="molecule type" value="Genomic_DNA"/>
</dbReference>
<reference evidence="1" key="1">
    <citation type="journal article" date="2011" name="BMC Genomics">
        <title>Shotgun sequencing of Yersinia enterocolitica strain W22703 (biotype 2, serotype O:9): genomic evidence for oscillation between invertebrates and mammals.</title>
        <authorList>
            <person name="Fuchs T.M."/>
            <person name="Brandt K."/>
            <person name="Starke M."/>
            <person name="Rattei T."/>
        </authorList>
    </citation>
    <scope>NUCLEOTIDE SEQUENCE</scope>
</reference>
<evidence type="ECO:0000313" key="1">
    <source>
        <dbReference type="EMBL" id="CBX74208.1"/>
    </source>
</evidence>
<dbReference type="AlphaFoldDB" id="F4N800"/>